<protein>
    <recommendedName>
        <fullName evidence="3">AlpA family transcriptional regulator</fullName>
    </recommendedName>
</protein>
<dbReference type="Proteomes" id="UP000017404">
    <property type="component" value="Unassembled WGS sequence"/>
</dbReference>
<feature type="non-terminal residue" evidence="1">
    <location>
        <position position="1"/>
    </location>
</feature>
<dbReference type="InterPro" id="IPR052931">
    <property type="entry name" value="Prophage_regulatory_activator"/>
</dbReference>
<dbReference type="eggNOG" id="COG3311">
    <property type="taxonomic scope" value="Bacteria"/>
</dbReference>
<keyword evidence="2" id="KW-1185">Reference proteome</keyword>
<gene>
    <name evidence="1" type="ORF">F990_00001</name>
</gene>
<name>V2V9C8_9GAMM</name>
<reference evidence="1 2" key="1">
    <citation type="submission" date="2013-10" db="EMBL/GenBank/DDBJ databases">
        <title>The Genome Sequence of Acinetobacter tjernbergiae CIP107465.</title>
        <authorList>
            <consortium name="The Broad Institute Genomics Platform"/>
            <consortium name="The Broad Institute Genome Sequencing Center for Infectious Disease"/>
            <person name="Cerqueira G."/>
            <person name="Feldgarden M."/>
            <person name="Courvalin P."/>
            <person name="Grillot-Courvalin C."/>
            <person name="Clermont D."/>
            <person name="Rocha E."/>
            <person name="Yoon E.-J."/>
            <person name="Nemec A."/>
            <person name="Young S.K."/>
            <person name="Zeng Q."/>
            <person name="Gargeya S."/>
            <person name="Fitzgerald M."/>
            <person name="Abouelleil A."/>
            <person name="Alvarado L."/>
            <person name="Berlin A.M."/>
            <person name="Chapman S.B."/>
            <person name="Gainer-Dewar J."/>
            <person name="Goldberg J."/>
            <person name="Gnerre S."/>
            <person name="Griggs A."/>
            <person name="Gujja S."/>
            <person name="Hansen M."/>
            <person name="Howarth C."/>
            <person name="Imamovic A."/>
            <person name="Ireland A."/>
            <person name="Larimer J."/>
            <person name="McCowan C."/>
            <person name="Murphy C."/>
            <person name="Pearson M."/>
            <person name="Poon T.W."/>
            <person name="Priest M."/>
            <person name="Roberts A."/>
            <person name="Saif S."/>
            <person name="Shea T."/>
            <person name="Sykes S."/>
            <person name="Wortman J."/>
            <person name="Nusbaum C."/>
            <person name="Birren B."/>
        </authorList>
    </citation>
    <scope>NUCLEOTIDE SEQUENCE [LARGE SCALE GENOMIC DNA]</scope>
    <source>
        <strain evidence="1 2">CIP 107465</strain>
    </source>
</reference>
<dbReference type="Pfam" id="PF05930">
    <property type="entry name" value="Phage_AlpA"/>
    <property type="match status" value="1"/>
</dbReference>
<evidence type="ECO:0008006" key="3">
    <source>
        <dbReference type="Google" id="ProtNLM"/>
    </source>
</evidence>
<dbReference type="PATRIC" id="fig|1120928.5.peg.1"/>
<organism evidence="1 2">
    <name type="scientific">Acinetobacter tjernbergiae DSM 14971 = CIP 107465</name>
    <dbReference type="NCBI Taxonomy" id="1120928"/>
    <lineage>
        <taxon>Bacteria</taxon>
        <taxon>Pseudomonadati</taxon>
        <taxon>Pseudomonadota</taxon>
        <taxon>Gammaproteobacteria</taxon>
        <taxon>Moraxellales</taxon>
        <taxon>Moraxellaceae</taxon>
        <taxon>Acinetobacter</taxon>
    </lineage>
</organism>
<comment type="caution">
    <text evidence="1">The sequence shown here is derived from an EMBL/GenBank/DDBJ whole genome shotgun (WGS) entry which is preliminary data.</text>
</comment>
<accession>V2V9C8</accession>
<evidence type="ECO:0000313" key="2">
    <source>
        <dbReference type="Proteomes" id="UP000017404"/>
    </source>
</evidence>
<dbReference type="Gene3D" id="1.10.238.160">
    <property type="match status" value="1"/>
</dbReference>
<evidence type="ECO:0000313" key="1">
    <source>
        <dbReference type="EMBL" id="ESK57466.1"/>
    </source>
</evidence>
<dbReference type="PANTHER" id="PTHR36154:SF1">
    <property type="entry name" value="DNA-BINDING TRANSCRIPTIONAL ACTIVATOR ALPA"/>
    <property type="match status" value="1"/>
</dbReference>
<proteinExistence type="predicted"/>
<dbReference type="InterPro" id="IPR010260">
    <property type="entry name" value="AlpA"/>
</dbReference>
<dbReference type="PANTHER" id="PTHR36154">
    <property type="entry name" value="DNA-BINDING TRANSCRIPTIONAL ACTIVATOR ALPA"/>
    <property type="match status" value="1"/>
</dbReference>
<dbReference type="AlphaFoldDB" id="V2V9C8"/>
<sequence>EAGRFFLQRALLFERNCARIIDWEKNIMNAFTGQTFQMNQLLKISQVCEITGLSRPTIYLMMNQKSPRYDVTFPKPIKLSVNRVAWSALEINQWIETK</sequence>
<dbReference type="EMBL" id="AYEV01000001">
    <property type="protein sequence ID" value="ESK57466.1"/>
    <property type="molecule type" value="Genomic_DNA"/>
</dbReference>